<sequence>MADRGKSPRGRGQSQKIQHPGEVLAQILEDTELSAAAGWFGLSKDAFLAVLEGKAPMTREMAVTAGTIFGTGSAPWIEMQAAWDEAHKAPEEPGAGS</sequence>
<name>A0A6I1EME4_9BURK</name>
<dbReference type="AlphaFoldDB" id="A0A6I1EME4"/>
<comment type="caution">
    <text evidence="2">The sequence shown here is derived from an EMBL/GenBank/DDBJ whole genome shotgun (WGS) entry which is preliminary data.</text>
</comment>
<dbReference type="SUPFAM" id="SSF47413">
    <property type="entry name" value="lambda repressor-like DNA-binding domains"/>
    <property type="match status" value="1"/>
</dbReference>
<dbReference type="InterPro" id="IPR010982">
    <property type="entry name" value="Lambda_DNA-bd_dom_sf"/>
</dbReference>
<protein>
    <recommendedName>
        <fullName evidence="4">HigA family addiction module antidote protein</fullName>
    </recommendedName>
</protein>
<dbReference type="Proteomes" id="UP000430564">
    <property type="component" value="Unassembled WGS sequence"/>
</dbReference>
<accession>A0A6I1EME4</accession>
<proteinExistence type="predicted"/>
<organism evidence="2 3">
    <name type="scientific">Sutterella seckii</name>
    <dbReference type="NCBI Taxonomy" id="1944635"/>
    <lineage>
        <taxon>Bacteria</taxon>
        <taxon>Pseudomonadati</taxon>
        <taxon>Pseudomonadota</taxon>
        <taxon>Betaproteobacteria</taxon>
        <taxon>Burkholderiales</taxon>
        <taxon>Sutterellaceae</taxon>
        <taxon>Sutterella</taxon>
    </lineage>
</organism>
<feature type="region of interest" description="Disordered" evidence="1">
    <location>
        <begin position="1"/>
        <end position="20"/>
    </location>
</feature>
<reference evidence="2 3" key="1">
    <citation type="submission" date="2019-10" db="EMBL/GenBank/DDBJ databases">
        <title>Genome diversity of Sutterella seckii.</title>
        <authorList>
            <person name="Chaplin A.V."/>
            <person name="Sokolova S.R."/>
            <person name="Mosin K.A."/>
            <person name="Ivanova E.L."/>
            <person name="Kochetkova T.O."/>
            <person name="Goltsov A.Y."/>
            <person name="Trofimov D.Y."/>
            <person name="Efimov B.A."/>
        </authorList>
    </citation>
    <scope>NUCLEOTIDE SEQUENCE [LARGE SCALE GENOMIC DNA]</scope>
    <source>
        <strain evidence="2 3">ASD393</strain>
    </source>
</reference>
<evidence type="ECO:0000256" key="1">
    <source>
        <dbReference type="SAM" id="MobiDB-lite"/>
    </source>
</evidence>
<gene>
    <name evidence="2" type="ORF">GBM95_11065</name>
</gene>
<evidence type="ECO:0008006" key="4">
    <source>
        <dbReference type="Google" id="ProtNLM"/>
    </source>
</evidence>
<dbReference type="RefSeq" id="WP_152159151.1">
    <property type="nucleotide sequence ID" value="NZ_WEHX01000132.1"/>
</dbReference>
<evidence type="ECO:0000313" key="2">
    <source>
        <dbReference type="EMBL" id="KAB7653106.1"/>
    </source>
</evidence>
<evidence type="ECO:0000313" key="3">
    <source>
        <dbReference type="Proteomes" id="UP000430564"/>
    </source>
</evidence>
<dbReference type="OrthoDB" id="5297543at2"/>
<dbReference type="GO" id="GO:0003677">
    <property type="term" value="F:DNA binding"/>
    <property type="evidence" value="ECO:0007669"/>
    <property type="project" value="InterPro"/>
</dbReference>
<dbReference type="Gene3D" id="1.10.260.40">
    <property type="entry name" value="lambda repressor-like DNA-binding domains"/>
    <property type="match status" value="1"/>
</dbReference>
<dbReference type="EMBL" id="WEHX01000132">
    <property type="protein sequence ID" value="KAB7653106.1"/>
    <property type="molecule type" value="Genomic_DNA"/>
</dbReference>